<organism evidence="2 3">
    <name type="scientific">Denticeps clupeoides</name>
    <name type="common">denticle herring</name>
    <dbReference type="NCBI Taxonomy" id="299321"/>
    <lineage>
        <taxon>Eukaryota</taxon>
        <taxon>Metazoa</taxon>
        <taxon>Chordata</taxon>
        <taxon>Craniata</taxon>
        <taxon>Vertebrata</taxon>
        <taxon>Euteleostomi</taxon>
        <taxon>Actinopterygii</taxon>
        <taxon>Neopterygii</taxon>
        <taxon>Teleostei</taxon>
        <taxon>Clupei</taxon>
        <taxon>Clupeiformes</taxon>
        <taxon>Denticipitoidei</taxon>
        <taxon>Denticipitidae</taxon>
        <taxon>Denticeps</taxon>
    </lineage>
</organism>
<feature type="region of interest" description="Disordered" evidence="1">
    <location>
        <begin position="1"/>
        <end position="103"/>
    </location>
</feature>
<feature type="compositionally biased region" description="Polar residues" evidence="1">
    <location>
        <begin position="91"/>
        <end position="103"/>
    </location>
</feature>
<evidence type="ECO:0008006" key="4">
    <source>
        <dbReference type="Google" id="ProtNLM"/>
    </source>
</evidence>
<feature type="compositionally biased region" description="Polar residues" evidence="1">
    <location>
        <begin position="31"/>
        <end position="48"/>
    </location>
</feature>
<keyword evidence="3" id="KW-1185">Reference proteome</keyword>
<evidence type="ECO:0000256" key="1">
    <source>
        <dbReference type="SAM" id="MobiDB-lite"/>
    </source>
</evidence>
<dbReference type="Ensembl" id="ENSDCDT00010022635.1">
    <property type="protein sequence ID" value="ENSDCDP00010020868.1"/>
    <property type="gene ID" value="ENSDCDG00010009961.1"/>
</dbReference>
<evidence type="ECO:0000313" key="2">
    <source>
        <dbReference type="Ensembl" id="ENSDCDP00010020868.1"/>
    </source>
</evidence>
<dbReference type="Proteomes" id="UP000694580">
    <property type="component" value="Unplaced"/>
</dbReference>
<evidence type="ECO:0000313" key="3">
    <source>
        <dbReference type="Proteomes" id="UP000694580"/>
    </source>
</evidence>
<accession>A0AAY4BIY7</accession>
<name>A0AAY4BIY7_9TELE</name>
<reference evidence="2" key="2">
    <citation type="submission" date="2025-09" db="UniProtKB">
        <authorList>
            <consortium name="Ensembl"/>
        </authorList>
    </citation>
    <scope>IDENTIFICATION</scope>
</reference>
<dbReference type="AlphaFoldDB" id="A0AAY4BIY7"/>
<feature type="compositionally biased region" description="Basic and acidic residues" evidence="1">
    <location>
        <begin position="68"/>
        <end position="79"/>
    </location>
</feature>
<proteinExistence type="predicted"/>
<protein>
    <recommendedName>
        <fullName evidence="4">Prolactin receptor</fullName>
    </recommendedName>
</protein>
<sequence>PCPRKKALRGPAAAEPVSRPRSNREPEPSDTPKTSQILRSSAWKNGRTSELCAPGAESGAGEPSPWLWERDIGTFRLPDRSSPPDWPSEHSPMNQKTQVQTPLTTTVEHSPMNQKTQVQTPLTTTVSLSRTLNTECLQGGTVPVTTDSKGGGVLKVGC</sequence>
<reference evidence="2" key="1">
    <citation type="submission" date="2025-08" db="UniProtKB">
        <authorList>
            <consortium name="Ensembl"/>
        </authorList>
    </citation>
    <scope>IDENTIFICATION</scope>
</reference>